<dbReference type="AlphaFoldDB" id="A0A2P8DM05"/>
<keyword evidence="3" id="KW-1185">Reference proteome</keyword>
<dbReference type="InterPro" id="IPR046531">
    <property type="entry name" value="DUF6596"/>
</dbReference>
<reference evidence="2 3" key="1">
    <citation type="submission" date="2018-03" db="EMBL/GenBank/DDBJ databases">
        <title>Genomic Encyclopedia of Archaeal and Bacterial Type Strains, Phase II (KMG-II): from individual species to whole genera.</title>
        <authorList>
            <person name="Goeker M."/>
        </authorList>
    </citation>
    <scope>NUCLEOTIDE SEQUENCE [LARGE SCALE GENOMIC DNA]</scope>
    <source>
        <strain evidence="2 3">DSM 45211</strain>
    </source>
</reference>
<protein>
    <submittedName>
        <fullName evidence="2">RNA polymerase sigma-70 factor (ECF subfamily)</fullName>
    </submittedName>
</protein>
<proteinExistence type="predicted"/>
<comment type="caution">
    <text evidence="2">The sequence shown here is derived from an EMBL/GenBank/DDBJ whole genome shotgun (WGS) entry which is preliminary data.</text>
</comment>
<dbReference type="Pfam" id="PF20239">
    <property type="entry name" value="DUF6596"/>
    <property type="match status" value="1"/>
</dbReference>
<accession>A0A2P8DM05</accession>
<name>A0A2P8DM05_9ACTN</name>
<evidence type="ECO:0000313" key="2">
    <source>
        <dbReference type="EMBL" id="PSK98228.1"/>
    </source>
</evidence>
<evidence type="ECO:0000313" key="3">
    <source>
        <dbReference type="Proteomes" id="UP000243528"/>
    </source>
</evidence>
<dbReference type="EMBL" id="PYGE01000020">
    <property type="protein sequence ID" value="PSK98228.1"/>
    <property type="molecule type" value="Genomic_DNA"/>
</dbReference>
<sequence>MARARELGSVLAELMPDEAEVLGLLATIRLAEGRRAGRLDDAGGLIPLDRQDRTAWDAVALADGCELAARAMRRSPPDRPGPYALHAAVAAVHSESPSYDQTDWPQVVALYDLLLAVQPSPVTALARATARSMVDGPAAALADVDELAADRRLARYPGVPATRADLLRRMERYHDAAVEYESAAGLTGDAAERAFLLDRAEQCRRG</sequence>
<dbReference type="PANTHER" id="PTHR47756:SF2">
    <property type="entry name" value="BLL6612 PROTEIN"/>
    <property type="match status" value="1"/>
</dbReference>
<dbReference type="PANTHER" id="PTHR47756">
    <property type="entry name" value="BLL6612 PROTEIN-RELATED"/>
    <property type="match status" value="1"/>
</dbReference>
<evidence type="ECO:0000259" key="1">
    <source>
        <dbReference type="Pfam" id="PF20239"/>
    </source>
</evidence>
<dbReference type="Proteomes" id="UP000243528">
    <property type="component" value="Unassembled WGS sequence"/>
</dbReference>
<feature type="domain" description="DUF6596" evidence="1">
    <location>
        <begin position="3"/>
        <end position="72"/>
    </location>
</feature>
<gene>
    <name evidence="2" type="ORF">CLV30_12014</name>
</gene>
<organism evidence="2 3">
    <name type="scientific">Haloactinopolyspora alba</name>
    <dbReference type="NCBI Taxonomy" id="648780"/>
    <lineage>
        <taxon>Bacteria</taxon>
        <taxon>Bacillati</taxon>
        <taxon>Actinomycetota</taxon>
        <taxon>Actinomycetes</taxon>
        <taxon>Jiangellales</taxon>
        <taxon>Jiangellaceae</taxon>
        <taxon>Haloactinopolyspora</taxon>
    </lineage>
</organism>